<dbReference type="Pfam" id="PF01588">
    <property type="entry name" value="tRNA_bind"/>
    <property type="match status" value="1"/>
</dbReference>
<proteinExistence type="predicted"/>
<keyword evidence="1 3" id="KW-0820">tRNA-binding</keyword>
<dbReference type="Proteomes" id="UP000469724">
    <property type="component" value="Unassembled WGS sequence"/>
</dbReference>
<evidence type="ECO:0000313" key="5">
    <source>
        <dbReference type="EMBL" id="NDY58785.1"/>
    </source>
</evidence>
<comment type="caution">
    <text evidence="5">The sequence shown here is derived from an EMBL/GenBank/DDBJ whole genome shotgun (WGS) entry which is preliminary data.</text>
</comment>
<dbReference type="NCBIfam" id="NF007495">
    <property type="entry name" value="PRK10089.1-4"/>
    <property type="match status" value="1"/>
</dbReference>
<reference evidence="5 6" key="1">
    <citation type="submission" date="2020-02" db="EMBL/GenBank/DDBJ databases">
        <title>Comparative genomics of sulfur disproportionating microorganisms.</title>
        <authorList>
            <person name="Ward L.M."/>
            <person name="Bertran E."/>
            <person name="Johnston D.T."/>
        </authorList>
    </citation>
    <scope>NUCLEOTIDE SEQUENCE [LARGE SCALE GENOMIC DNA]</scope>
    <source>
        <strain evidence="5 6">DSM 3696</strain>
    </source>
</reference>
<name>A0A7K3NSL2_9BACT</name>
<dbReference type="PANTHER" id="PTHR11586:SF37">
    <property type="entry name" value="TRNA-BINDING DOMAIN-CONTAINING PROTEIN"/>
    <property type="match status" value="1"/>
</dbReference>
<keyword evidence="2 3" id="KW-0694">RNA-binding</keyword>
<dbReference type="InterPro" id="IPR051270">
    <property type="entry name" value="Tyrosine-tRNA_ligase_regulator"/>
</dbReference>
<evidence type="ECO:0000259" key="4">
    <source>
        <dbReference type="PROSITE" id="PS50886"/>
    </source>
</evidence>
<evidence type="ECO:0000256" key="3">
    <source>
        <dbReference type="PROSITE-ProRule" id="PRU00209"/>
    </source>
</evidence>
<evidence type="ECO:0000313" key="6">
    <source>
        <dbReference type="Proteomes" id="UP000469724"/>
    </source>
</evidence>
<dbReference type="RefSeq" id="WP_163303849.1">
    <property type="nucleotide sequence ID" value="NZ_JAAGRQ010000142.1"/>
</dbReference>
<dbReference type="InterPro" id="IPR002547">
    <property type="entry name" value="tRNA-bd_dom"/>
</dbReference>
<protein>
    <submittedName>
        <fullName evidence="5">tRNA-binding protein</fullName>
    </submittedName>
</protein>
<dbReference type="Gene3D" id="2.40.50.140">
    <property type="entry name" value="Nucleic acid-binding proteins"/>
    <property type="match status" value="1"/>
</dbReference>
<dbReference type="EMBL" id="JAAGRQ010000142">
    <property type="protein sequence ID" value="NDY58785.1"/>
    <property type="molecule type" value="Genomic_DNA"/>
</dbReference>
<organism evidence="5 6">
    <name type="scientific">Desulfolutivibrio sulfodismutans</name>
    <dbReference type="NCBI Taxonomy" id="63561"/>
    <lineage>
        <taxon>Bacteria</taxon>
        <taxon>Pseudomonadati</taxon>
        <taxon>Thermodesulfobacteriota</taxon>
        <taxon>Desulfovibrionia</taxon>
        <taxon>Desulfovibrionales</taxon>
        <taxon>Desulfovibrionaceae</taxon>
        <taxon>Desulfolutivibrio</taxon>
    </lineage>
</organism>
<evidence type="ECO:0000256" key="2">
    <source>
        <dbReference type="ARBA" id="ARBA00022884"/>
    </source>
</evidence>
<feature type="domain" description="TRNA-binding" evidence="4">
    <location>
        <begin position="16"/>
        <end position="119"/>
    </location>
</feature>
<gene>
    <name evidence="5" type="ORF">G3N56_18775</name>
</gene>
<dbReference type="SUPFAM" id="SSF50249">
    <property type="entry name" value="Nucleic acid-binding proteins"/>
    <property type="match status" value="1"/>
</dbReference>
<dbReference type="NCBIfam" id="TIGR02222">
    <property type="entry name" value="chap_CsaA"/>
    <property type="match status" value="1"/>
</dbReference>
<dbReference type="NCBIfam" id="NF007494">
    <property type="entry name" value="PRK10089.1-3"/>
    <property type="match status" value="1"/>
</dbReference>
<dbReference type="FunFam" id="2.40.50.140:FF:000165">
    <property type="entry name" value="Chaperone CsaA"/>
    <property type="match status" value="1"/>
</dbReference>
<dbReference type="AlphaFoldDB" id="A0A7K3NSL2"/>
<dbReference type="PROSITE" id="PS50886">
    <property type="entry name" value="TRBD"/>
    <property type="match status" value="1"/>
</dbReference>
<dbReference type="InterPro" id="IPR012340">
    <property type="entry name" value="NA-bd_OB-fold"/>
</dbReference>
<keyword evidence="6" id="KW-1185">Reference proteome</keyword>
<dbReference type="InterPro" id="IPR008231">
    <property type="entry name" value="CsaA"/>
</dbReference>
<dbReference type="CDD" id="cd02798">
    <property type="entry name" value="tRNA_bind_CsaA"/>
    <property type="match status" value="1"/>
</dbReference>
<accession>A0A7K3NSL2</accession>
<evidence type="ECO:0000256" key="1">
    <source>
        <dbReference type="ARBA" id="ARBA00022555"/>
    </source>
</evidence>
<dbReference type="GO" id="GO:0000049">
    <property type="term" value="F:tRNA binding"/>
    <property type="evidence" value="ECO:0007669"/>
    <property type="project" value="UniProtKB-UniRule"/>
</dbReference>
<sequence length="119" mass="12807">MQEEAKEAAGPLSYDEFLRVDMRVGRILTAEPLPKARIPAYKLTVDLGPLGVKSSSARITALYSAEELPGRRVVAVVNFPPRRIAGFVSEVLVMGVDDAEGRVALLAPDGDVPLGSRVY</sequence>
<dbReference type="PANTHER" id="PTHR11586">
    <property type="entry name" value="TRNA-AMINOACYLATION COFACTOR ARC1 FAMILY MEMBER"/>
    <property type="match status" value="1"/>
</dbReference>